<sequence length="275" mass="29815">MRRVAVLRRLAVALLALGAALLAPAALASPCQSYVEGVPGIRYAALGPVTRLAAAEPEVTIRYVGHSTFRIETPAGASVATDYFGSDGPGGPPLAVTMNHAHTTHYTDYPSPEIRHVLRGWNPEGGPAIHDLELRDMRIRNLPTDIRSWGETGRDGNSIFVFEIGSLCIAHLGHLHHALTDNHYAVLGRMDVLMVPVDGSFTMEVAEMVAIAKRLRSSIVLPMHFFGRASLERFLSAMSEEFAIDLSAPAVLRVAADRLPARPTVIVMQPDYGRP</sequence>
<dbReference type="EMBL" id="BSYI01000008">
    <property type="protein sequence ID" value="GMG82194.1"/>
    <property type="molecule type" value="Genomic_DNA"/>
</dbReference>
<dbReference type="RefSeq" id="WP_285670950.1">
    <property type="nucleotide sequence ID" value="NZ_BSYI01000008.1"/>
</dbReference>
<dbReference type="Proteomes" id="UP001239909">
    <property type="component" value="Unassembled WGS sequence"/>
</dbReference>
<comment type="caution">
    <text evidence="2">The sequence shown here is derived from an EMBL/GenBank/DDBJ whole genome shotgun (WGS) entry which is preliminary data.</text>
</comment>
<dbReference type="PANTHER" id="PTHR39189:SF1">
    <property type="entry name" value="UPF0173 METAL-DEPENDENT HYDROLASE YTKL"/>
    <property type="match status" value="1"/>
</dbReference>
<dbReference type="SUPFAM" id="SSF56281">
    <property type="entry name" value="Metallo-hydrolase/oxidoreductase"/>
    <property type="match status" value="1"/>
</dbReference>
<gene>
    <name evidence="2" type="ORF">LNKW23_14070</name>
</gene>
<dbReference type="Gene3D" id="3.60.15.10">
    <property type="entry name" value="Ribonuclease Z/Hydroxyacylglutathione hydrolase-like"/>
    <property type="match status" value="1"/>
</dbReference>
<name>A0ABQ6LJ61_9RHOB</name>
<dbReference type="InterPro" id="IPR036866">
    <property type="entry name" value="RibonucZ/Hydroxyglut_hydro"/>
</dbReference>
<evidence type="ECO:0000313" key="3">
    <source>
        <dbReference type="Proteomes" id="UP001239909"/>
    </source>
</evidence>
<evidence type="ECO:0000256" key="1">
    <source>
        <dbReference type="SAM" id="SignalP"/>
    </source>
</evidence>
<feature type="signal peptide" evidence="1">
    <location>
        <begin position="1"/>
        <end position="28"/>
    </location>
</feature>
<keyword evidence="1" id="KW-0732">Signal</keyword>
<dbReference type="Pfam" id="PF13483">
    <property type="entry name" value="Lactamase_B_3"/>
    <property type="match status" value="1"/>
</dbReference>
<reference evidence="2 3" key="1">
    <citation type="submission" date="2023-04" db="EMBL/GenBank/DDBJ databases">
        <title>Marinoamorphus aggregata gen. nov., sp. Nov., isolate from tissue of brittle star Ophioplocus japonicus.</title>
        <authorList>
            <person name="Kawano K."/>
            <person name="Sawayama S."/>
            <person name="Nakagawa S."/>
        </authorList>
    </citation>
    <scope>NUCLEOTIDE SEQUENCE [LARGE SCALE GENOMIC DNA]</scope>
    <source>
        <strain evidence="2 3">NKW23</strain>
    </source>
</reference>
<feature type="chain" id="PRO_5046972580" evidence="1">
    <location>
        <begin position="29"/>
        <end position="275"/>
    </location>
</feature>
<accession>A0ABQ6LJ61</accession>
<keyword evidence="3" id="KW-1185">Reference proteome</keyword>
<dbReference type="PANTHER" id="PTHR39189">
    <property type="entry name" value="UPF0173 METAL-DEPENDENT HYDROLASE YTKL"/>
    <property type="match status" value="1"/>
</dbReference>
<proteinExistence type="predicted"/>
<evidence type="ECO:0000313" key="2">
    <source>
        <dbReference type="EMBL" id="GMG82194.1"/>
    </source>
</evidence>
<organism evidence="2 3">
    <name type="scientific">Paralimibaculum aggregatum</name>
    <dbReference type="NCBI Taxonomy" id="3036245"/>
    <lineage>
        <taxon>Bacteria</taxon>
        <taxon>Pseudomonadati</taxon>
        <taxon>Pseudomonadota</taxon>
        <taxon>Alphaproteobacteria</taxon>
        <taxon>Rhodobacterales</taxon>
        <taxon>Paracoccaceae</taxon>
        <taxon>Paralimibaculum</taxon>
    </lineage>
</organism>
<protein>
    <submittedName>
        <fullName evidence="2">MBL fold metallo-hydrolase</fullName>
    </submittedName>
</protein>